<dbReference type="EMBL" id="JABSTV010001247">
    <property type="protein sequence ID" value="KAH7973061.1"/>
    <property type="molecule type" value="Genomic_DNA"/>
</dbReference>
<comment type="caution">
    <text evidence="2">The sequence shown here is derived from an EMBL/GenBank/DDBJ whole genome shotgun (WGS) entry which is preliminary data.</text>
</comment>
<evidence type="ECO:0000313" key="2">
    <source>
        <dbReference type="EMBL" id="KAH7973061.1"/>
    </source>
</evidence>
<accession>A0A9D4QBM9</accession>
<dbReference type="SUPFAM" id="SSF53067">
    <property type="entry name" value="Actin-like ATPase domain"/>
    <property type="match status" value="2"/>
</dbReference>
<evidence type="ECO:0000313" key="3">
    <source>
        <dbReference type="Proteomes" id="UP000821837"/>
    </source>
</evidence>
<proteinExistence type="inferred from homology"/>
<sequence length="411" mass="45970">MPIYEGIGSMVAEKNSVVFDFGRAYTKCGFAREPSPRWIIPSTVPMGPNNQMQPIWNYWAQDDLITMLKEFLYTLYFRHLSVNPKDRRVVVVESVLCPTLFRNTVAQVLFEHFEVPAIVFVPSHLMALYTLGINSALVLDCGYYESISLPISFDCMFARVCILSAWQAIPLGGLAIHRRIESELMELATVRGSSDGEFSLAEALTDPIRESVLEDIKVRTCFVTTHERALQLQVWGFARSNNAEVIPDPPPPPPDAKYPLDGDKIITIPGTLREYAAEALFELDGDMKSIATLLLDSIIKAPLDSRKTLAQNIVVMGGSSMMPGFKHRLAAELKSLVQDPAYSRKINMNTFKFHTPPSKENYTAWLGASIYGSTDAVNTHCITKDQFITNNRHIPDWSDQAWLALSSSKSV</sequence>
<evidence type="ECO:0000256" key="1">
    <source>
        <dbReference type="RuleBase" id="RU000487"/>
    </source>
</evidence>
<protein>
    <recommendedName>
        <fullName evidence="4">Actin-related protein 10</fullName>
    </recommendedName>
</protein>
<dbReference type="AlphaFoldDB" id="A0A9D4QBM9"/>
<reference evidence="2" key="2">
    <citation type="submission" date="2021-09" db="EMBL/GenBank/DDBJ databases">
        <authorList>
            <person name="Jia N."/>
            <person name="Wang J."/>
            <person name="Shi W."/>
            <person name="Du L."/>
            <person name="Sun Y."/>
            <person name="Zhan W."/>
            <person name="Jiang J."/>
            <person name="Wang Q."/>
            <person name="Zhang B."/>
            <person name="Ji P."/>
            <person name="Sakyi L.B."/>
            <person name="Cui X."/>
            <person name="Yuan T."/>
            <person name="Jiang B."/>
            <person name="Yang W."/>
            <person name="Lam T.T.-Y."/>
            <person name="Chang Q."/>
            <person name="Ding S."/>
            <person name="Wang X."/>
            <person name="Zhu J."/>
            <person name="Ruan X."/>
            <person name="Zhao L."/>
            <person name="Wei J."/>
            <person name="Que T."/>
            <person name="Du C."/>
            <person name="Cheng J."/>
            <person name="Dai P."/>
            <person name="Han X."/>
            <person name="Huang E."/>
            <person name="Gao Y."/>
            <person name="Liu J."/>
            <person name="Shao H."/>
            <person name="Ye R."/>
            <person name="Li L."/>
            <person name="Wei W."/>
            <person name="Wang X."/>
            <person name="Wang C."/>
            <person name="Huo Q."/>
            <person name="Li W."/>
            <person name="Guo W."/>
            <person name="Chen H."/>
            <person name="Chen S."/>
            <person name="Zhou L."/>
            <person name="Zhou L."/>
            <person name="Ni X."/>
            <person name="Tian J."/>
            <person name="Zhou Y."/>
            <person name="Sheng Y."/>
            <person name="Liu T."/>
            <person name="Pan Y."/>
            <person name="Xia L."/>
            <person name="Li J."/>
            <person name="Zhao F."/>
            <person name="Cao W."/>
        </authorList>
    </citation>
    <scope>NUCLEOTIDE SEQUENCE</scope>
    <source>
        <strain evidence="2">Rsan-2018</strain>
        <tissue evidence="2">Larvae</tissue>
    </source>
</reference>
<dbReference type="Pfam" id="PF00022">
    <property type="entry name" value="Actin"/>
    <property type="match status" value="1"/>
</dbReference>
<reference evidence="2" key="1">
    <citation type="journal article" date="2020" name="Cell">
        <title>Large-Scale Comparative Analyses of Tick Genomes Elucidate Their Genetic Diversity and Vector Capacities.</title>
        <authorList>
            <consortium name="Tick Genome and Microbiome Consortium (TIGMIC)"/>
            <person name="Jia N."/>
            <person name="Wang J."/>
            <person name="Shi W."/>
            <person name="Du L."/>
            <person name="Sun Y."/>
            <person name="Zhan W."/>
            <person name="Jiang J.F."/>
            <person name="Wang Q."/>
            <person name="Zhang B."/>
            <person name="Ji P."/>
            <person name="Bell-Sakyi L."/>
            <person name="Cui X.M."/>
            <person name="Yuan T.T."/>
            <person name="Jiang B.G."/>
            <person name="Yang W.F."/>
            <person name="Lam T.T."/>
            <person name="Chang Q.C."/>
            <person name="Ding S.J."/>
            <person name="Wang X.J."/>
            <person name="Zhu J.G."/>
            <person name="Ruan X.D."/>
            <person name="Zhao L."/>
            <person name="Wei J.T."/>
            <person name="Ye R.Z."/>
            <person name="Que T.C."/>
            <person name="Du C.H."/>
            <person name="Zhou Y.H."/>
            <person name="Cheng J.X."/>
            <person name="Dai P.F."/>
            <person name="Guo W.B."/>
            <person name="Han X.H."/>
            <person name="Huang E.J."/>
            <person name="Li L.F."/>
            <person name="Wei W."/>
            <person name="Gao Y.C."/>
            <person name="Liu J.Z."/>
            <person name="Shao H.Z."/>
            <person name="Wang X."/>
            <person name="Wang C.C."/>
            <person name="Yang T.C."/>
            <person name="Huo Q.B."/>
            <person name="Li W."/>
            <person name="Chen H.Y."/>
            <person name="Chen S.E."/>
            <person name="Zhou L.G."/>
            <person name="Ni X.B."/>
            <person name="Tian J.H."/>
            <person name="Sheng Y."/>
            <person name="Liu T."/>
            <person name="Pan Y.S."/>
            <person name="Xia L.Y."/>
            <person name="Li J."/>
            <person name="Zhao F."/>
            <person name="Cao W.C."/>
        </authorList>
    </citation>
    <scope>NUCLEOTIDE SEQUENCE</scope>
    <source>
        <strain evidence="2">Rsan-2018</strain>
    </source>
</reference>
<dbReference type="SMART" id="SM00268">
    <property type="entry name" value="ACTIN"/>
    <property type="match status" value="1"/>
</dbReference>
<organism evidence="2 3">
    <name type="scientific">Rhipicephalus sanguineus</name>
    <name type="common">Brown dog tick</name>
    <name type="synonym">Ixodes sanguineus</name>
    <dbReference type="NCBI Taxonomy" id="34632"/>
    <lineage>
        <taxon>Eukaryota</taxon>
        <taxon>Metazoa</taxon>
        <taxon>Ecdysozoa</taxon>
        <taxon>Arthropoda</taxon>
        <taxon>Chelicerata</taxon>
        <taxon>Arachnida</taxon>
        <taxon>Acari</taxon>
        <taxon>Parasitiformes</taxon>
        <taxon>Ixodida</taxon>
        <taxon>Ixodoidea</taxon>
        <taxon>Ixodidae</taxon>
        <taxon>Rhipicephalinae</taxon>
        <taxon>Rhipicephalus</taxon>
        <taxon>Rhipicephalus</taxon>
    </lineage>
</organism>
<name>A0A9D4QBM9_RHISA</name>
<keyword evidence="3" id="KW-1185">Reference proteome</keyword>
<evidence type="ECO:0008006" key="4">
    <source>
        <dbReference type="Google" id="ProtNLM"/>
    </source>
</evidence>
<dbReference type="CDD" id="cd10207">
    <property type="entry name" value="ASKHA_NBD_Arp10"/>
    <property type="match status" value="1"/>
</dbReference>
<dbReference type="InterPro" id="IPR043129">
    <property type="entry name" value="ATPase_NBD"/>
</dbReference>
<dbReference type="Gene3D" id="3.30.420.40">
    <property type="match status" value="2"/>
</dbReference>
<dbReference type="InterPro" id="IPR004000">
    <property type="entry name" value="Actin"/>
</dbReference>
<dbReference type="Gene3D" id="3.90.640.10">
    <property type="entry name" value="Actin, Chain A, domain 4"/>
    <property type="match status" value="1"/>
</dbReference>
<dbReference type="Proteomes" id="UP000821837">
    <property type="component" value="Chromosome 11"/>
</dbReference>
<comment type="similarity">
    <text evidence="1">Belongs to the actin family.</text>
</comment>
<dbReference type="PANTHER" id="PTHR11937">
    <property type="entry name" value="ACTIN"/>
    <property type="match status" value="1"/>
</dbReference>
<dbReference type="VEuPathDB" id="VectorBase:RSAN_054037"/>
<gene>
    <name evidence="2" type="ORF">HPB52_020908</name>
</gene>